<feature type="domain" description="N-acetyltransferase" evidence="1">
    <location>
        <begin position="144"/>
        <end position="284"/>
    </location>
</feature>
<sequence length="284" mass="32179">MSADGLRIVRYQDASTFCKETQMQLEKSEAIHSFPLWAASKLSQSSLGHAYCGAAWDGDECIFAIVGFDQGNMFPTYSTNKRAIGLLVADMVQTAISIQGIIAYHPVIDHILELWPANTHPLVLHQQLWSYELREVSGAVMITDRLRQATTVDLRLVTEWMRGFSKESYGTSPNDEQLSKQCTQLIEDRSVYLWLHHGYPVSMAMTRRILRHGCSIGYVYTPREHRHQGHATAVVRALCTQLLDRFDYVTLIVDASNPRHDNLYTRIGFCSIGSAAHYIRANKE</sequence>
<reference evidence="2" key="1">
    <citation type="submission" date="2020-01" db="EMBL/GenBank/DDBJ databases">
        <title>Genome Sequencing of Three Apophysomyces-Like Fungal Strains Confirms a Novel Fungal Genus in the Mucoromycota with divergent Burkholderia-like Endosymbiotic Bacteria.</title>
        <authorList>
            <person name="Stajich J.E."/>
            <person name="Macias A.M."/>
            <person name="Carter-House D."/>
            <person name="Lovett B."/>
            <person name="Kasson L.R."/>
            <person name="Berry K."/>
            <person name="Grigoriev I."/>
            <person name="Chang Y."/>
            <person name="Spatafora J."/>
            <person name="Kasson M.T."/>
        </authorList>
    </citation>
    <scope>NUCLEOTIDE SEQUENCE</scope>
    <source>
        <strain evidence="2">NRRL A-21654</strain>
    </source>
</reference>
<dbReference type="SUPFAM" id="SSF55729">
    <property type="entry name" value="Acyl-CoA N-acyltransferases (Nat)"/>
    <property type="match status" value="1"/>
</dbReference>
<dbReference type="AlphaFoldDB" id="A0A8H7EM77"/>
<accession>A0A8H7EM77</accession>
<organism evidence="2 3">
    <name type="scientific">Apophysomyces ossiformis</name>
    <dbReference type="NCBI Taxonomy" id="679940"/>
    <lineage>
        <taxon>Eukaryota</taxon>
        <taxon>Fungi</taxon>
        <taxon>Fungi incertae sedis</taxon>
        <taxon>Mucoromycota</taxon>
        <taxon>Mucoromycotina</taxon>
        <taxon>Mucoromycetes</taxon>
        <taxon>Mucorales</taxon>
        <taxon>Mucorineae</taxon>
        <taxon>Mucoraceae</taxon>
        <taxon>Apophysomyces</taxon>
    </lineage>
</organism>
<dbReference type="GO" id="GO:0016747">
    <property type="term" value="F:acyltransferase activity, transferring groups other than amino-acyl groups"/>
    <property type="evidence" value="ECO:0007669"/>
    <property type="project" value="InterPro"/>
</dbReference>
<evidence type="ECO:0000259" key="1">
    <source>
        <dbReference type="PROSITE" id="PS51186"/>
    </source>
</evidence>
<dbReference type="InterPro" id="IPR000182">
    <property type="entry name" value="GNAT_dom"/>
</dbReference>
<comment type="caution">
    <text evidence="2">The sequence shown here is derived from an EMBL/GenBank/DDBJ whole genome shotgun (WGS) entry which is preliminary data.</text>
</comment>
<protein>
    <recommendedName>
        <fullName evidence="1">N-acetyltransferase domain-containing protein</fullName>
    </recommendedName>
</protein>
<proteinExistence type="predicted"/>
<dbReference type="InterPro" id="IPR016181">
    <property type="entry name" value="Acyl_CoA_acyltransferase"/>
</dbReference>
<dbReference type="Proteomes" id="UP000605846">
    <property type="component" value="Unassembled WGS sequence"/>
</dbReference>
<dbReference type="EMBL" id="JABAYA010000284">
    <property type="protein sequence ID" value="KAF7721283.1"/>
    <property type="molecule type" value="Genomic_DNA"/>
</dbReference>
<dbReference type="OrthoDB" id="61870at2759"/>
<name>A0A8H7EM77_9FUNG</name>
<evidence type="ECO:0000313" key="3">
    <source>
        <dbReference type="Proteomes" id="UP000605846"/>
    </source>
</evidence>
<dbReference type="Pfam" id="PF00583">
    <property type="entry name" value="Acetyltransf_1"/>
    <property type="match status" value="1"/>
</dbReference>
<gene>
    <name evidence="2" type="ORF">EC973_004976</name>
</gene>
<dbReference type="Gene3D" id="3.40.630.30">
    <property type="match status" value="1"/>
</dbReference>
<evidence type="ECO:0000313" key="2">
    <source>
        <dbReference type="EMBL" id="KAF7721283.1"/>
    </source>
</evidence>
<dbReference type="PROSITE" id="PS51186">
    <property type="entry name" value="GNAT"/>
    <property type="match status" value="1"/>
</dbReference>
<keyword evidence="3" id="KW-1185">Reference proteome</keyword>